<evidence type="ECO:0000313" key="2">
    <source>
        <dbReference type="Proteomes" id="UP000046392"/>
    </source>
</evidence>
<accession>A0A0N5C689</accession>
<keyword evidence="2" id="KW-1185">Reference proteome</keyword>
<reference evidence="3" key="1">
    <citation type="submission" date="2017-02" db="UniProtKB">
        <authorList>
            <consortium name="WormBaseParasite"/>
        </authorList>
    </citation>
    <scope>IDENTIFICATION</scope>
</reference>
<evidence type="ECO:0000313" key="3">
    <source>
        <dbReference type="WBParaSite" id="SPAL_0001346200.1"/>
    </source>
</evidence>
<organism evidence="2 3">
    <name type="scientific">Strongyloides papillosus</name>
    <name type="common">Intestinal threadworm</name>
    <dbReference type="NCBI Taxonomy" id="174720"/>
    <lineage>
        <taxon>Eukaryota</taxon>
        <taxon>Metazoa</taxon>
        <taxon>Ecdysozoa</taxon>
        <taxon>Nematoda</taxon>
        <taxon>Chromadorea</taxon>
        <taxon>Rhabditida</taxon>
        <taxon>Tylenchina</taxon>
        <taxon>Panagrolaimomorpha</taxon>
        <taxon>Strongyloidoidea</taxon>
        <taxon>Strongyloididae</taxon>
        <taxon>Strongyloides</taxon>
    </lineage>
</organism>
<proteinExistence type="predicted"/>
<dbReference type="Gene3D" id="1.10.10.1450">
    <property type="match status" value="1"/>
</dbReference>
<dbReference type="InterPro" id="IPR041426">
    <property type="entry name" value="Mos1_HTH"/>
</dbReference>
<protein>
    <submittedName>
        <fullName evidence="3">HTH_48 domain-containing protein</fullName>
    </submittedName>
</protein>
<dbReference type="AlphaFoldDB" id="A0A0N5C689"/>
<feature type="domain" description="Mos1 transposase HTH" evidence="1">
    <location>
        <begin position="3"/>
        <end position="33"/>
    </location>
</feature>
<sequence length="90" mass="10914">MSENFREIYSVYGEDAMGWSTAKYWYRKFRNDNFDLQDSPRTDRLSIFDEDRSRKDNRQIYEELAEKMNSVIRAISRHLTSMGSEQKFRV</sequence>
<evidence type="ECO:0000259" key="1">
    <source>
        <dbReference type="Pfam" id="PF17906"/>
    </source>
</evidence>
<dbReference type="WBParaSite" id="SPAL_0001346200.1">
    <property type="protein sequence ID" value="SPAL_0001346200.1"/>
    <property type="gene ID" value="SPAL_0001346200"/>
</dbReference>
<dbReference type="Pfam" id="PF17906">
    <property type="entry name" value="HTH_48"/>
    <property type="match status" value="1"/>
</dbReference>
<dbReference type="Proteomes" id="UP000046392">
    <property type="component" value="Unplaced"/>
</dbReference>
<name>A0A0N5C689_STREA</name>